<evidence type="ECO:0000313" key="1">
    <source>
        <dbReference type="EMBL" id="ROR42524.1"/>
    </source>
</evidence>
<evidence type="ECO:0000313" key="2">
    <source>
        <dbReference type="Proteomes" id="UP000267408"/>
    </source>
</evidence>
<reference evidence="1 2" key="1">
    <citation type="submission" date="2018-11" db="EMBL/GenBank/DDBJ databases">
        <title>Sequencing the genomes of 1000 actinobacteria strains.</title>
        <authorList>
            <person name="Klenk H.-P."/>
        </authorList>
    </citation>
    <scope>NUCLEOTIDE SEQUENCE [LARGE SCALE GENOMIC DNA]</scope>
    <source>
        <strain evidence="1 2">DSM 44780</strain>
    </source>
</reference>
<dbReference type="Proteomes" id="UP000267408">
    <property type="component" value="Unassembled WGS sequence"/>
</dbReference>
<dbReference type="RefSeq" id="WP_123553279.1">
    <property type="nucleotide sequence ID" value="NZ_RJVJ01000001.1"/>
</dbReference>
<sequence>MTEPAVRAWEAASRLVELLDVEVRVAEEGEGIRIFLELPPHRRETNHLEVLSVLQAADRFGHRRRSGQEQLWAVYRTLP</sequence>
<proteinExistence type="predicted"/>
<organism evidence="1 2">
    <name type="scientific">Kitasatospora cineracea</name>
    <dbReference type="NCBI Taxonomy" id="88074"/>
    <lineage>
        <taxon>Bacteria</taxon>
        <taxon>Bacillati</taxon>
        <taxon>Actinomycetota</taxon>
        <taxon>Actinomycetes</taxon>
        <taxon>Kitasatosporales</taxon>
        <taxon>Streptomycetaceae</taxon>
        <taxon>Kitasatospora</taxon>
    </lineage>
</organism>
<dbReference type="EMBL" id="RJVJ01000001">
    <property type="protein sequence ID" value="ROR42524.1"/>
    <property type="molecule type" value="Genomic_DNA"/>
</dbReference>
<name>A0A8G1UGA9_9ACTN</name>
<gene>
    <name evidence="1" type="ORF">EDD39_0646</name>
</gene>
<dbReference type="AlphaFoldDB" id="A0A8G1UGA9"/>
<accession>A0A8G1UGA9</accession>
<protein>
    <submittedName>
        <fullName evidence="1">Uncharacterized protein</fullName>
    </submittedName>
</protein>
<comment type="caution">
    <text evidence="1">The sequence shown here is derived from an EMBL/GenBank/DDBJ whole genome shotgun (WGS) entry which is preliminary data.</text>
</comment>
<dbReference type="OrthoDB" id="4351182at2"/>